<evidence type="ECO:0000259" key="5">
    <source>
        <dbReference type="Pfam" id="PF04717"/>
    </source>
</evidence>
<dbReference type="EMBL" id="MSAG01000013">
    <property type="protein sequence ID" value="PUX23211.1"/>
    <property type="molecule type" value="Genomic_DNA"/>
</dbReference>
<dbReference type="RefSeq" id="WP_075198141.1">
    <property type="nucleotide sequence ID" value="NZ_CP187984.1"/>
</dbReference>
<dbReference type="InterPro" id="IPR006531">
    <property type="entry name" value="Gp5/Vgr_OB"/>
</dbReference>
<keyword evidence="3" id="KW-0964">Secreted</keyword>
<accession>A0A2T7B682</accession>
<dbReference type="SUPFAM" id="SSF69349">
    <property type="entry name" value="Phage fibre proteins"/>
    <property type="match status" value="1"/>
</dbReference>
<comment type="subcellular location">
    <subcellularLocation>
        <location evidence="1">Secreted</location>
    </subcellularLocation>
</comment>
<comment type="caution">
    <text evidence="7">The sequence shown here is derived from an EMBL/GenBank/DDBJ whole genome shotgun (WGS) entry which is preliminary data.</text>
</comment>
<feature type="compositionally biased region" description="Low complexity" evidence="4">
    <location>
        <begin position="724"/>
        <end position="785"/>
    </location>
</feature>
<feature type="domain" description="Gp5/Type VI secretion system Vgr protein OB-fold" evidence="5">
    <location>
        <begin position="403"/>
        <end position="470"/>
    </location>
</feature>
<dbReference type="SUPFAM" id="SSF69279">
    <property type="entry name" value="Phage tail proteins"/>
    <property type="match status" value="2"/>
</dbReference>
<gene>
    <name evidence="7" type="ORF">BS411_08340</name>
</gene>
<dbReference type="InterPro" id="IPR050708">
    <property type="entry name" value="T6SS_VgrG/RHS"/>
</dbReference>
<sequence length="785" mass="85485">MSRTTQLSSPAMPFLAGQPALVLSTLTGEEALSTLYTYTLTVKTPASDAISWQAASNIDFKALVGKEMTVVMEIDGSGLDQGAGTGRGRREISGLVERARYTGRDANQAMFEIELRPWLYLATLTSDFKIFQNKNVVEIIDEVLADYAFPCEKRLSGTYPPLDFQVQYGETDFSFIQRLMEEWGIYWFFEHKDEKHRLILVDHVGAHKRAESQAYHVLHYLPETPKAGEEYISHFTAQETITTGRWVTNDYDFTKSRADILSLDSKPRNTSFNQMEMYHWPGDYAQPGIGEQLARVRMEERGALGSRATGEGELRGVVCGCNFVLSGYPVAKANREYLVIASRLEIEDNAQVSGYEDYRWHCHFLVQPTSKIYRHPLQTPRPRTRGPQTAIVVGPPGEEVWTDKYGRVKVRFVWDRYGKNRESDSCWLRVSQSWAGNNFGGIYIPRIGHEVIVDFINGDPDRPLIIGSLYNNITMPPWDLPGNATQSGMVSRTIGGGRTNFNGIRFEDKPGLEQYWEQAERNMDRLTKKDETQTIGENSKLSVGLNRDVFVGANYVKKILGSCRKLIGLGAFMQVGLTREVMVGGAQAHHIGGANSLNVGGADLTNVGGYSGTSVGGAWQVAAGGAATVAAGGAMSLSAGGVLTITASTIKIIGSSQVVIQGGQVQLNPGDGGCSGGNGSGGGMGALASLAGLMPLMGIMVLPLPLPVLPIPVPIPVPIPTHSPTEAPTDTPTESPTETPTETQTPTETPTDTPTESPTETPTESPTETPTETPTDTETVPPNLW</sequence>
<feature type="domain" description="Gp5/Type VI secretion system Vgr C-terminal trimerisation" evidence="6">
    <location>
        <begin position="487"/>
        <end position="599"/>
    </location>
</feature>
<dbReference type="NCBIfam" id="TIGR01646">
    <property type="entry name" value="vgr_GE"/>
    <property type="match status" value="1"/>
</dbReference>
<dbReference type="OrthoDB" id="6710627at2"/>
<dbReference type="InterPro" id="IPR037026">
    <property type="entry name" value="Vgr_OB-fold_dom_sf"/>
</dbReference>
<reference evidence="7" key="1">
    <citation type="submission" date="2016-12" db="EMBL/GenBank/DDBJ databases">
        <title>Analysis of the Molecular Diversity Among Cronobacter Species Isolated from Filth Flies Using a Pan Genomic DNA Microarray.</title>
        <authorList>
            <person name="Pava-Ripoll M."/>
            <person name="Tall B."/>
            <person name="Farber J."/>
            <person name="Fanning S."/>
            <person name="Lehner A."/>
            <person name="Stephan R."/>
            <person name="Pagotto F."/>
            <person name="Iverson C."/>
            <person name="Ziobro G."/>
            <person name="Miller A."/>
            <person name="Pearson R."/>
            <person name="Yan Q."/>
            <person name="Kim M."/>
            <person name="Jeong S."/>
            <person name="Park J."/>
            <person name="Jun S."/>
            <person name="Choi H."/>
            <person name="Chung T."/>
            <person name="Yoo Y."/>
            <person name="Park E."/>
            <person name="Hwang S."/>
            <person name="Lee B."/>
            <person name="Sathyamoorthy V."/>
            <person name="Carter L."/>
            <person name="Mammel M."/>
            <person name="Jackson S."/>
            <person name="Kothary M."/>
            <person name="Patel I."/>
            <person name="Grim C."/>
            <person name="Gopinath G."/>
            <person name="Gangiredla J."/>
            <person name="Chase H."/>
        </authorList>
    </citation>
    <scope>NUCLEOTIDE SEQUENCE [LARGE SCALE GENOMIC DNA]</scope>
    <source>
        <strain evidence="7">MOD1-Sh41s</strain>
    </source>
</reference>
<proteinExistence type="inferred from homology"/>
<evidence type="ECO:0000313" key="7">
    <source>
        <dbReference type="EMBL" id="PUX23211.1"/>
    </source>
</evidence>
<dbReference type="Pfam" id="PF04717">
    <property type="entry name" value="Phage_base_V"/>
    <property type="match status" value="1"/>
</dbReference>
<name>A0A2T7B682_9ENTR</name>
<comment type="similarity">
    <text evidence="2">Belongs to the VgrG protein family.</text>
</comment>
<feature type="region of interest" description="Disordered" evidence="4">
    <location>
        <begin position="720"/>
        <end position="785"/>
    </location>
</feature>
<evidence type="ECO:0000256" key="2">
    <source>
        <dbReference type="ARBA" id="ARBA00005558"/>
    </source>
</evidence>
<dbReference type="Gene3D" id="2.40.50.230">
    <property type="entry name" value="Gp5 N-terminal domain"/>
    <property type="match status" value="1"/>
</dbReference>
<dbReference type="InterPro" id="IPR017847">
    <property type="entry name" value="T6SS_RhsGE_Vgr_subset"/>
</dbReference>
<dbReference type="Pfam" id="PF05954">
    <property type="entry name" value="Phage_GPD"/>
    <property type="match status" value="1"/>
</dbReference>
<dbReference type="PANTHER" id="PTHR32305">
    <property type="match status" value="1"/>
</dbReference>
<dbReference type="Gene3D" id="4.10.220.110">
    <property type="match status" value="1"/>
</dbReference>
<dbReference type="InterPro" id="IPR006533">
    <property type="entry name" value="T6SS_Vgr_RhsGE"/>
</dbReference>
<dbReference type="Pfam" id="PF22178">
    <property type="entry name" value="Gp5_trimer_C"/>
    <property type="match status" value="1"/>
</dbReference>
<evidence type="ECO:0000256" key="4">
    <source>
        <dbReference type="SAM" id="MobiDB-lite"/>
    </source>
</evidence>
<dbReference type="SUPFAM" id="SSF69255">
    <property type="entry name" value="gp5 N-terminal domain-like"/>
    <property type="match status" value="1"/>
</dbReference>
<dbReference type="GO" id="GO:0005576">
    <property type="term" value="C:extracellular region"/>
    <property type="evidence" value="ECO:0007669"/>
    <property type="project" value="UniProtKB-SubCell"/>
</dbReference>
<dbReference type="Gene3D" id="2.30.110.50">
    <property type="match status" value="1"/>
</dbReference>
<evidence type="ECO:0000256" key="1">
    <source>
        <dbReference type="ARBA" id="ARBA00004613"/>
    </source>
</evidence>
<dbReference type="NCBIfam" id="TIGR03361">
    <property type="entry name" value="VI_Rhs_Vgr"/>
    <property type="match status" value="1"/>
</dbReference>
<dbReference type="PANTHER" id="PTHR32305:SF15">
    <property type="entry name" value="PROTEIN RHSA-RELATED"/>
    <property type="match status" value="1"/>
</dbReference>
<protein>
    <submittedName>
        <fullName evidence="7">Type VI secretion system tip protein VgrG</fullName>
    </submittedName>
</protein>
<evidence type="ECO:0000256" key="3">
    <source>
        <dbReference type="ARBA" id="ARBA00022525"/>
    </source>
</evidence>
<dbReference type="AlphaFoldDB" id="A0A2T7B682"/>
<organism evidence="7">
    <name type="scientific">Cronobacter turicensis</name>
    <dbReference type="NCBI Taxonomy" id="413502"/>
    <lineage>
        <taxon>Bacteria</taxon>
        <taxon>Pseudomonadati</taxon>
        <taxon>Pseudomonadota</taxon>
        <taxon>Gammaproteobacteria</taxon>
        <taxon>Enterobacterales</taxon>
        <taxon>Enterobacteriaceae</taxon>
        <taxon>Cronobacter</taxon>
    </lineage>
</organism>
<evidence type="ECO:0000259" key="6">
    <source>
        <dbReference type="Pfam" id="PF22178"/>
    </source>
</evidence>
<dbReference type="InterPro" id="IPR054030">
    <property type="entry name" value="Gp5_Vgr_C"/>
</dbReference>
<dbReference type="Gene3D" id="3.55.50.10">
    <property type="entry name" value="Baseplate protein-like domains"/>
    <property type="match status" value="1"/>
</dbReference>